<dbReference type="AlphaFoldDB" id="A0A1M5FA70"/>
<dbReference type="InterPro" id="IPR002528">
    <property type="entry name" value="MATE_fam"/>
</dbReference>
<proteinExistence type="inferred from homology"/>
<feature type="transmembrane region" description="Helical" evidence="13">
    <location>
        <begin position="102"/>
        <end position="121"/>
    </location>
</feature>
<feature type="transmembrane region" description="Helical" evidence="13">
    <location>
        <begin position="329"/>
        <end position="349"/>
    </location>
</feature>
<dbReference type="RefSeq" id="WP_073346525.1">
    <property type="nucleotide sequence ID" value="NZ_FQVH01000058.1"/>
</dbReference>
<keyword evidence="15" id="KW-1185">Reference proteome</keyword>
<dbReference type="Pfam" id="PF01554">
    <property type="entry name" value="MatE"/>
    <property type="match status" value="2"/>
</dbReference>
<evidence type="ECO:0000313" key="14">
    <source>
        <dbReference type="EMBL" id="SHF88463.1"/>
    </source>
</evidence>
<keyword evidence="10" id="KW-0406">Ion transport</keyword>
<feature type="transmembrane region" description="Helical" evidence="13">
    <location>
        <begin position="141"/>
        <end position="161"/>
    </location>
</feature>
<feature type="transmembrane region" description="Helical" evidence="13">
    <location>
        <begin position="199"/>
        <end position="225"/>
    </location>
</feature>
<evidence type="ECO:0000256" key="9">
    <source>
        <dbReference type="ARBA" id="ARBA00022989"/>
    </source>
</evidence>
<evidence type="ECO:0000256" key="8">
    <source>
        <dbReference type="ARBA" id="ARBA00022692"/>
    </source>
</evidence>
<dbReference type="GO" id="GO:0042910">
    <property type="term" value="F:xenobiotic transmembrane transporter activity"/>
    <property type="evidence" value="ECO:0007669"/>
    <property type="project" value="InterPro"/>
</dbReference>
<accession>A0A1M5FA70</accession>
<dbReference type="InterPro" id="IPR050222">
    <property type="entry name" value="MATE_MdtK"/>
</dbReference>
<dbReference type="InterPro" id="IPR048279">
    <property type="entry name" value="MdtK-like"/>
</dbReference>
<dbReference type="CDD" id="cd13137">
    <property type="entry name" value="MATE_NorM_like"/>
    <property type="match status" value="1"/>
</dbReference>
<feature type="transmembrane region" description="Helical" evidence="13">
    <location>
        <begin position="20"/>
        <end position="43"/>
    </location>
</feature>
<keyword evidence="6" id="KW-0050">Antiport</keyword>
<evidence type="ECO:0000256" key="7">
    <source>
        <dbReference type="ARBA" id="ARBA00022475"/>
    </source>
</evidence>
<evidence type="ECO:0000256" key="2">
    <source>
        <dbReference type="ARBA" id="ARBA00004651"/>
    </source>
</evidence>
<keyword evidence="11 13" id="KW-0472">Membrane</keyword>
<keyword evidence="5" id="KW-0813">Transport</keyword>
<evidence type="ECO:0000256" key="3">
    <source>
        <dbReference type="ARBA" id="ARBA00010199"/>
    </source>
</evidence>
<evidence type="ECO:0000256" key="4">
    <source>
        <dbReference type="ARBA" id="ARBA00020268"/>
    </source>
</evidence>
<feature type="transmembrane region" description="Helical" evidence="13">
    <location>
        <begin position="66"/>
        <end position="90"/>
    </location>
</feature>
<reference evidence="14 15" key="1">
    <citation type="submission" date="2016-11" db="EMBL/GenBank/DDBJ databases">
        <authorList>
            <person name="Jaros S."/>
            <person name="Januszkiewicz K."/>
            <person name="Wedrychowicz H."/>
        </authorList>
    </citation>
    <scope>NUCLEOTIDE SEQUENCE [LARGE SCALE GENOMIC DNA]</scope>
    <source>
        <strain evidence="14 15">DSM 17918</strain>
    </source>
</reference>
<evidence type="ECO:0000256" key="12">
    <source>
        <dbReference type="ARBA" id="ARBA00031636"/>
    </source>
</evidence>
<sequence>MKRLALQSRSEQEQNSKVLLYEILNISWPAFIELVMSTLFGMVDMVMVGQLGPAAIAAVGLTNQPFMLLLSVFAALNVGTTTLVAWNIGARNLKEARSVSRQSLICAFVLGLIISILGFISARKIITFMGAKADTINDATLYFQIVSAGLIFQTITMCITASLRGVGETRIPMMYNVGANLLNVFGNYVLIYGKLGFPMWGVAGAAASTTFSRLVACLAGLYVIFLSRKSKILLSIKDDYRPDWNILKQIFTIGIPSALEQFFLQSGLMLFAKTVSGLGTSIYAAHQIGLNINGLTFSPSQAFSVAATTLVGQSLGARNIKKAEKYANLIHHIGMGVACFIGFMFILFSHYITRIYTSDFTVAAMAGTVLKIMALAQPGQSTQLILAGALRGAGDTIYPLIASFSGIWIFRVIVAYIFVYIFHWGLIGAWVAMVLDQYTRSAIIYLRFISGKWKTANLQRNQPKVSKHQRASL</sequence>
<evidence type="ECO:0000256" key="6">
    <source>
        <dbReference type="ARBA" id="ARBA00022449"/>
    </source>
</evidence>
<dbReference type="EMBL" id="FQVH01000058">
    <property type="protein sequence ID" value="SHF88463.1"/>
    <property type="molecule type" value="Genomic_DNA"/>
</dbReference>
<protein>
    <recommendedName>
        <fullName evidence="4">Probable multidrug resistance protein NorM</fullName>
    </recommendedName>
    <alternativeName>
        <fullName evidence="12">Multidrug-efflux transporter</fullName>
    </alternativeName>
</protein>
<dbReference type="PANTHER" id="PTHR43298:SF2">
    <property type="entry name" value="FMN_FAD EXPORTER YEEO-RELATED"/>
    <property type="match status" value="1"/>
</dbReference>
<evidence type="ECO:0000256" key="1">
    <source>
        <dbReference type="ARBA" id="ARBA00003408"/>
    </source>
</evidence>
<dbReference type="PIRSF" id="PIRSF006603">
    <property type="entry name" value="DinF"/>
    <property type="match status" value="1"/>
</dbReference>
<evidence type="ECO:0000256" key="11">
    <source>
        <dbReference type="ARBA" id="ARBA00023136"/>
    </source>
</evidence>
<dbReference type="STRING" id="1121256.SAMN02746089_02715"/>
<comment type="function">
    <text evidence="1">Multidrug efflux pump.</text>
</comment>
<comment type="subcellular location">
    <subcellularLocation>
        <location evidence="2">Cell membrane</location>
        <topology evidence="2">Multi-pass membrane protein</topology>
    </subcellularLocation>
</comment>
<organism evidence="14 15">
    <name type="scientific">Caldanaerobius fijiensis DSM 17918</name>
    <dbReference type="NCBI Taxonomy" id="1121256"/>
    <lineage>
        <taxon>Bacteria</taxon>
        <taxon>Bacillati</taxon>
        <taxon>Bacillota</taxon>
        <taxon>Clostridia</taxon>
        <taxon>Thermoanaerobacterales</taxon>
        <taxon>Thermoanaerobacteraceae</taxon>
        <taxon>Caldanaerobius</taxon>
    </lineage>
</organism>
<gene>
    <name evidence="14" type="ORF">SAMN02746089_02715</name>
</gene>
<evidence type="ECO:0000256" key="10">
    <source>
        <dbReference type="ARBA" id="ARBA00023065"/>
    </source>
</evidence>
<dbReference type="GO" id="GO:0005886">
    <property type="term" value="C:plasma membrane"/>
    <property type="evidence" value="ECO:0007669"/>
    <property type="project" value="UniProtKB-SubCell"/>
</dbReference>
<keyword evidence="7" id="KW-1003">Cell membrane</keyword>
<dbReference type="NCBIfam" id="TIGR00797">
    <property type="entry name" value="matE"/>
    <property type="match status" value="1"/>
</dbReference>
<evidence type="ECO:0000256" key="5">
    <source>
        <dbReference type="ARBA" id="ARBA00022448"/>
    </source>
</evidence>
<name>A0A1M5FA70_9THEO</name>
<keyword evidence="9 13" id="KW-1133">Transmembrane helix</keyword>
<dbReference type="GO" id="GO:0006811">
    <property type="term" value="P:monoatomic ion transport"/>
    <property type="evidence" value="ECO:0007669"/>
    <property type="project" value="UniProtKB-KW"/>
</dbReference>
<dbReference type="PANTHER" id="PTHR43298">
    <property type="entry name" value="MULTIDRUG RESISTANCE PROTEIN NORM-RELATED"/>
    <property type="match status" value="1"/>
</dbReference>
<keyword evidence="8 13" id="KW-0812">Transmembrane</keyword>
<comment type="similarity">
    <text evidence="3">Belongs to the multi antimicrobial extrusion (MATE) (TC 2.A.66.1) family.</text>
</comment>
<evidence type="ECO:0000313" key="15">
    <source>
        <dbReference type="Proteomes" id="UP000184088"/>
    </source>
</evidence>
<evidence type="ECO:0000256" key="13">
    <source>
        <dbReference type="SAM" id="Phobius"/>
    </source>
</evidence>
<dbReference type="Proteomes" id="UP000184088">
    <property type="component" value="Unassembled WGS sequence"/>
</dbReference>
<dbReference type="GO" id="GO:0015297">
    <property type="term" value="F:antiporter activity"/>
    <property type="evidence" value="ECO:0007669"/>
    <property type="project" value="UniProtKB-KW"/>
</dbReference>